<dbReference type="InterPro" id="IPR013216">
    <property type="entry name" value="Methyltransf_11"/>
</dbReference>
<proteinExistence type="predicted"/>
<feature type="domain" description="Methyltransferase type 11" evidence="1">
    <location>
        <begin position="29"/>
        <end position="133"/>
    </location>
</feature>
<protein>
    <submittedName>
        <fullName evidence="2">S-adenosyl-L-methionine-dependent methyltransferase</fullName>
    </submittedName>
</protein>
<dbReference type="GO" id="GO:0008757">
    <property type="term" value="F:S-adenosylmethionine-dependent methyltransferase activity"/>
    <property type="evidence" value="ECO:0007669"/>
    <property type="project" value="InterPro"/>
</dbReference>
<evidence type="ECO:0000259" key="1">
    <source>
        <dbReference type="Pfam" id="PF08241"/>
    </source>
</evidence>
<dbReference type="CDD" id="cd02440">
    <property type="entry name" value="AdoMet_MTases"/>
    <property type="match status" value="1"/>
</dbReference>
<evidence type="ECO:0000313" key="2">
    <source>
        <dbReference type="EMBL" id="KAF2728905.1"/>
    </source>
</evidence>
<dbReference type="PANTHER" id="PTHR43591">
    <property type="entry name" value="METHYLTRANSFERASE"/>
    <property type="match status" value="1"/>
</dbReference>
<dbReference type="Pfam" id="PF08241">
    <property type="entry name" value="Methyltransf_11"/>
    <property type="match status" value="1"/>
</dbReference>
<name>A0A9P4QNL2_9PLEO</name>
<dbReference type="AlphaFoldDB" id="A0A9P4QNL2"/>
<keyword evidence="2" id="KW-0489">Methyltransferase</keyword>
<dbReference type="OrthoDB" id="2013972at2759"/>
<dbReference type="PANTHER" id="PTHR43591:SF105">
    <property type="entry name" value="METHYLTRANSFERASE DOMAIN-CONTAINING PROTEIN-RELATED"/>
    <property type="match status" value="1"/>
</dbReference>
<dbReference type="EMBL" id="ML996263">
    <property type="protein sequence ID" value="KAF2728905.1"/>
    <property type="molecule type" value="Genomic_DNA"/>
</dbReference>
<evidence type="ECO:0000313" key="3">
    <source>
        <dbReference type="Proteomes" id="UP000799444"/>
    </source>
</evidence>
<gene>
    <name evidence="2" type="ORF">EJ04DRAFT_503368</name>
</gene>
<dbReference type="GO" id="GO:0032259">
    <property type="term" value="P:methylation"/>
    <property type="evidence" value="ECO:0007669"/>
    <property type="project" value="UniProtKB-KW"/>
</dbReference>
<dbReference type="Gene3D" id="3.40.50.150">
    <property type="entry name" value="Vaccinia Virus protein VP39"/>
    <property type="match status" value="1"/>
</dbReference>
<keyword evidence="3" id="KW-1185">Reference proteome</keyword>
<dbReference type="SUPFAM" id="SSF53335">
    <property type="entry name" value="S-adenosyl-L-methionine-dependent methyltransferases"/>
    <property type="match status" value="1"/>
</dbReference>
<reference evidence="2" key="1">
    <citation type="journal article" date="2020" name="Stud. Mycol.">
        <title>101 Dothideomycetes genomes: a test case for predicting lifestyles and emergence of pathogens.</title>
        <authorList>
            <person name="Haridas S."/>
            <person name="Albert R."/>
            <person name="Binder M."/>
            <person name="Bloem J."/>
            <person name="Labutti K."/>
            <person name="Salamov A."/>
            <person name="Andreopoulos B."/>
            <person name="Baker S."/>
            <person name="Barry K."/>
            <person name="Bills G."/>
            <person name="Bluhm B."/>
            <person name="Cannon C."/>
            <person name="Castanera R."/>
            <person name="Culley D."/>
            <person name="Daum C."/>
            <person name="Ezra D."/>
            <person name="Gonzalez J."/>
            <person name="Henrissat B."/>
            <person name="Kuo A."/>
            <person name="Liang C."/>
            <person name="Lipzen A."/>
            <person name="Lutzoni F."/>
            <person name="Magnuson J."/>
            <person name="Mondo S."/>
            <person name="Nolan M."/>
            <person name="Ohm R."/>
            <person name="Pangilinan J."/>
            <person name="Park H.-J."/>
            <person name="Ramirez L."/>
            <person name="Alfaro M."/>
            <person name="Sun H."/>
            <person name="Tritt A."/>
            <person name="Yoshinaga Y."/>
            <person name="Zwiers L.-H."/>
            <person name="Turgeon B."/>
            <person name="Goodwin S."/>
            <person name="Spatafora J."/>
            <person name="Crous P."/>
            <person name="Grigoriev I."/>
        </authorList>
    </citation>
    <scope>NUCLEOTIDE SEQUENCE</scope>
    <source>
        <strain evidence="2">CBS 125425</strain>
    </source>
</reference>
<dbReference type="Proteomes" id="UP000799444">
    <property type="component" value="Unassembled WGS sequence"/>
</dbReference>
<organism evidence="2 3">
    <name type="scientific">Polyplosphaeria fusca</name>
    <dbReference type="NCBI Taxonomy" id="682080"/>
    <lineage>
        <taxon>Eukaryota</taxon>
        <taxon>Fungi</taxon>
        <taxon>Dikarya</taxon>
        <taxon>Ascomycota</taxon>
        <taxon>Pezizomycotina</taxon>
        <taxon>Dothideomycetes</taxon>
        <taxon>Pleosporomycetidae</taxon>
        <taxon>Pleosporales</taxon>
        <taxon>Tetraplosphaeriaceae</taxon>
        <taxon>Polyplosphaeria</taxon>
    </lineage>
</organism>
<dbReference type="InterPro" id="IPR029063">
    <property type="entry name" value="SAM-dependent_MTases_sf"/>
</dbReference>
<sequence>MIGDSTITVARQYLRDNVPPIAAGAIIHDNGCGTGAVTRAVLETYPELLWSSPKATIYATDIDPACIADLEKRVTSRGWNSMVKTKVMPAEDLSLPPSTVTHSFANSLIFGARDPPKVAAETLRSLAPGGVAVMTTWATLPHAKALDRTRARLYGEDHPHIKPEWYEASHVEKLLKDAGFAKITASKVESGMEHESMDAWTQLAWSWMGQPQGGWTEQNERDWDAHRSLYADECLKEGFQVGEDGHVRVHMVANVVVAWKGE</sequence>
<comment type="caution">
    <text evidence="2">The sequence shown here is derived from an EMBL/GenBank/DDBJ whole genome shotgun (WGS) entry which is preliminary data.</text>
</comment>
<keyword evidence="2" id="KW-0808">Transferase</keyword>
<accession>A0A9P4QNL2</accession>